<accession>A0A6S6QW30</accession>
<keyword evidence="5" id="KW-1185">Reference proteome</keyword>
<dbReference type="Pfam" id="PF00990">
    <property type="entry name" value="GGDEF"/>
    <property type="match status" value="1"/>
</dbReference>
<dbReference type="EC" id="2.7.7.65" evidence="1"/>
<dbReference type="PANTHER" id="PTHR45138:SF9">
    <property type="entry name" value="DIGUANYLATE CYCLASE DGCM-RELATED"/>
    <property type="match status" value="1"/>
</dbReference>
<dbReference type="FunFam" id="3.30.70.270:FF:000001">
    <property type="entry name" value="Diguanylate cyclase domain protein"/>
    <property type="match status" value="1"/>
</dbReference>
<name>A0A6S6QW30_9HYPH</name>
<dbReference type="CDD" id="cd01949">
    <property type="entry name" value="GGDEF"/>
    <property type="match status" value="1"/>
</dbReference>
<dbReference type="InterPro" id="IPR050469">
    <property type="entry name" value="Diguanylate_Cyclase"/>
</dbReference>
<dbReference type="Proteomes" id="UP000515317">
    <property type="component" value="Chromosome"/>
</dbReference>
<evidence type="ECO:0000256" key="2">
    <source>
        <dbReference type="ARBA" id="ARBA00034247"/>
    </source>
</evidence>
<dbReference type="GO" id="GO:0052621">
    <property type="term" value="F:diguanylate cyclase activity"/>
    <property type="evidence" value="ECO:0007669"/>
    <property type="project" value="UniProtKB-EC"/>
</dbReference>
<dbReference type="InterPro" id="IPR029787">
    <property type="entry name" value="Nucleotide_cyclase"/>
</dbReference>
<evidence type="ECO:0000259" key="3">
    <source>
        <dbReference type="PROSITE" id="PS50887"/>
    </source>
</evidence>
<gene>
    <name evidence="4" type="ORF">IZ6_14530</name>
</gene>
<evidence type="ECO:0000313" key="5">
    <source>
        <dbReference type="Proteomes" id="UP000515317"/>
    </source>
</evidence>
<feature type="domain" description="GGDEF" evidence="3">
    <location>
        <begin position="204"/>
        <end position="339"/>
    </location>
</feature>
<dbReference type="Gene3D" id="3.30.70.270">
    <property type="match status" value="1"/>
</dbReference>
<dbReference type="InterPro" id="IPR043128">
    <property type="entry name" value="Rev_trsase/Diguanyl_cyclase"/>
</dbReference>
<dbReference type="SUPFAM" id="SSF55073">
    <property type="entry name" value="Nucleotide cyclase"/>
    <property type="match status" value="1"/>
</dbReference>
<organism evidence="4 5">
    <name type="scientific">Terrihabitans soli</name>
    <dbReference type="NCBI Taxonomy" id="708113"/>
    <lineage>
        <taxon>Bacteria</taxon>
        <taxon>Pseudomonadati</taxon>
        <taxon>Pseudomonadota</taxon>
        <taxon>Alphaproteobacteria</taxon>
        <taxon>Hyphomicrobiales</taxon>
        <taxon>Terrihabitans</taxon>
    </lineage>
</organism>
<protein>
    <recommendedName>
        <fullName evidence="1">diguanylate cyclase</fullName>
        <ecNumber evidence="1">2.7.7.65</ecNumber>
    </recommendedName>
</protein>
<dbReference type="RefSeq" id="WP_222877330.1">
    <property type="nucleotide sequence ID" value="NZ_AP023361.1"/>
</dbReference>
<dbReference type="GO" id="GO:0043709">
    <property type="term" value="P:cell adhesion involved in single-species biofilm formation"/>
    <property type="evidence" value="ECO:0007669"/>
    <property type="project" value="TreeGrafter"/>
</dbReference>
<proteinExistence type="predicted"/>
<dbReference type="SMART" id="SM00267">
    <property type="entry name" value="GGDEF"/>
    <property type="match status" value="1"/>
</dbReference>
<dbReference type="KEGG" id="tso:IZ6_14530"/>
<dbReference type="NCBIfam" id="TIGR00254">
    <property type="entry name" value="GGDEF"/>
    <property type="match status" value="1"/>
</dbReference>
<dbReference type="EMBL" id="AP023361">
    <property type="protein sequence ID" value="BCJ90718.1"/>
    <property type="molecule type" value="Genomic_DNA"/>
</dbReference>
<sequence>MSDGSGDDFERTIVFGESAIERIKAYRHPAYPRIYEVWYTYATCYNPLLNQAINDVLKKRGSLSEQDLDALYDMHLSASRFPTRYDEVGTKIREEVDHMVAMLDKARGSADEYSTTLDSINKTIEDADKDKIKAIVEMLMRATIDMRSTNGELEDQLITSREEMLKLHDKLEAIRAESLTDPLTLLSNRKFFDMALEKALSDGKPFSLLVTDIDHFKSFNDKYGHLTGDQVLRLVATAVKQNVKGQDIAARYGGEEFAIILPGTTLRPAVTVADHIRRAVMGKELVKRSTGENLGRVTISIGVASFHSNDNAATIIERADMCLYAAKRAGRNRVVCETDPEVQNTGANRVA</sequence>
<comment type="catalytic activity">
    <reaction evidence="2">
        <text>2 GTP = 3',3'-c-di-GMP + 2 diphosphate</text>
        <dbReference type="Rhea" id="RHEA:24898"/>
        <dbReference type="ChEBI" id="CHEBI:33019"/>
        <dbReference type="ChEBI" id="CHEBI:37565"/>
        <dbReference type="ChEBI" id="CHEBI:58805"/>
        <dbReference type="EC" id="2.7.7.65"/>
    </reaction>
</comment>
<dbReference type="InterPro" id="IPR000160">
    <property type="entry name" value="GGDEF_dom"/>
</dbReference>
<evidence type="ECO:0000313" key="4">
    <source>
        <dbReference type="EMBL" id="BCJ90718.1"/>
    </source>
</evidence>
<dbReference type="GO" id="GO:0005886">
    <property type="term" value="C:plasma membrane"/>
    <property type="evidence" value="ECO:0007669"/>
    <property type="project" value="TreeGrafter"/>
</dbReference>
<reference evidence="4 5" key="1">
    <citation type="submission" date="2020-08" db="EMBL/GenBank/DDBJ databases">
        <title>Genome sequence of Rhizobiales bacterium strain IZ6.</title>
        <authorList>
            <person name="Nakai R."/>
            <person name="Naganuma T."/>
        </authorList>
    </citation>
    <scope>NUCLEOTIDE SEQUENCE [LARGE SCALE GENOMIC DNA]</scope>
    <source>
        <strain evidence="4 5">IZ6</strain>
    </source>
</reference>
<dbReference type="PANTHER" id="PTHR45138">
    <property type="entry name" value="REGULATORY COMPONENTS OF SENSORY TRANSDUCTION SYSTEM"/>
    <property type="match status" value="1"/>
</dbReference>
<dbReference type="AlphaFoldDB" id="A0A6S6QW30"/>
<dbReference type="GO" id="GO:1902201">
    <property type="term" value="P:negative regulation of bacterial-type flagellum-dependent cell motility"/>
    <property type="evidence" value="ECO:0007669"/>
    <property type="project" value="TreeGrafter"/>
</dbReference>
<evidence type="ECO:0000256" key="1">
    <source>
        <dbReference type="ARBA" id="ARBA00012528"/>
    </source>
</evidence>
<dbReference type="PROSITE" id="PS50887">
    <property type="entry name" value="GGDEF"/>
    <property type="match status" value="1"/>
</dbReference>